<organism evidence="3 4">
    <name type="scientific">Olea europaea subsp. europaea</name>
    <dbReference type="NCBI Taxonomy" id="158383"/>
    <lineage>
        <taxon>Eukaryota</taxon>
        <taxon>Viridiplantae</taxon>
        <taxon>Streptophyta</taxon>
        <taxon>Embryophyta</taxon>
        <taxon>Tracheophyta</taxon>
        <taxon>Spermatophyta</taxon>
        <taxon>Magnoliopsida</taxon>
        <taxon>eudicotyledons</taxon>
        <taxon>Gunneridae</taxon>
        <taxon>Pentapetalae</taxon>
        <taxon>asterids</taxon>
        <taxon>lamiids</taxon>
        <taxon>Lamiales</taxon>
        <taxon>Oleaceae</taxon>
        <taxon>Oleeae</taxon>
        <taxon>Olea</taxon>
    </lineage>
</organism>
<dbReference type="OrthoDB" id="2014869at2759"/>
<dbReference type="Proteomes" id="UP000594638">
    <property type="component" value="Unassembled WGS sequence"/>
</dbReference>
<feature type="domain" description="Inhibitor I9" evidence="2">
    <location>
        <begin position="29"/>
        <end position="92"/>
    </location>
</feature>
<dbReference type="PROSITE" id="PS51257">
    <property type="entry name" value="PROKAR_LIPOPROTEIN"/>
    <property type="match status" value="1"/>
</dbReference>
<dbReference type="GO" id="GO:0006508">
    <property type="term" value="P:proteolysis"/>
    <property type="evidence" value="ECO:0007669"/>
    <property type="project" value="UniProtKB-KW"/>
</dbReference>
<proteinExistence type="predicted"/>
<dbReference type="Gramene" id="OE9A015506T1">
    <property type="protein sequence ID" value="OE9A015506C1"/>
    <property type="gene ID" value="OE9A015506"/>
</dbReference>
<feature type="signal peptide" evidence="1">
    <location>
        <begin position="1"/>
        <end position="23"/>
    </location>
</feature>
<evidence type="ECO:0000313" key="4">
    <source>
        <dbReference type="Proteomes" id="UP000594638"/>
    </source>
</evidence>
<name>A0A8S0UI23_OLEEU</name>
<dbReference type="Gene3D" id="3.30.70.80">
    <property type="entry name" value="Peptidase S8 propeptide/proteinase inhibitor I9"/>
    <property type="match status" value="1"/>
</dbReference>
<dbReference type="InterPro" id="IPR037045">
    <property type="entry name" value="S8pro/Inhibitor_I9_sf"/>
</dbReference>
<evidence type="ECO:0000256" key="1">
    <source>
        <dbReference type="SAM" id="SignalP"/>
    </source>
</evidence>
<dbReference type="AlphaFoldDB" id="A0A8S0UI23"/>
<dbReference type="PANTHER" id="PTHR48222:SF4">
    <property type="entry name" value="PROTEINASE INHIBITOR, PROPEPTIDE"/>
    <property type="match status" value="1"/>
</dbReference>
<protein>
    <submittedName>
        <fullName evidence="3">Subtilisin-like protease</fullName>
    </submittedName>
</protein>
<dbReference type="Pfam" id="PF05922">
    <property type="entry name" value="Inhibitor_I9"/>
    <property type="match status" value="1"/>
</dbReference>
<dbReference type="GO" id="GO:0008233">
    <property type="term" value="F:peptidase activity"/>
    <property type="evidence" value="ECO:0007669"/>
    <property type="project" value="UniProtKB-KW"/>
</dbReference>
<keyword evidence="4" id="KW-1185">Reference proteome</keyword>
<evidence type="ECO:0000259" key="2">
    <source>
        <dbReference type="Pfam" id="PF05922"/>
    </source>
</evidence>
<keyword evidence="3" id="KW-0378">Hydrolase</keyword>
<evidence type="ECO:0000313" key="3">
    <source>
        <dbReference type="EMBL" id="CAA3017193.1"/>
    </source>
</evidence>
<keyword evidence="1" id="KW-0732">Signal</keyword>
<gene>
    <name evidence="3" type="ORF">OLEA9_A015506</name>
</gene>
<feature type="chain" id="PRO_5035844884" evidence="1">
    <location>
        <begin position="24"/>
        <end position="98"/>
    </location>
</feature>
<dbReference type="PANTHER" id="PTHR48222">
    <property type="entry name" value="PROTEINASE INHIBITOR, PROPEPTIDE"/>
    <property type="match status" value="1"/>
</dbReference>
<sequence length="98" mass="11120">MSNYFSRILPFLLIFHILLASCADQPLQVYIVYLGEHSGTKTFQEIEEFHRSYLHSAKGSKEKAKDCLIYSYKNVINGFSALLSPEEAAKISGVFKNI</sequence>
<comment type="caution">
    <text evidence="3">The sequence shown here is derived from an EMBL/GenBank/DDBJ whole genome shotgun (WGS) entry which is preliminary data.</text>
</comment>
<reference evidence="3 4" key="1">
    <citation type="submission" date="2019-12" db="EMBL/GenBank/DDBJ databases">
        <authorList>
            <person name="Alioto T."/>
            <person name="Alioto T."/>
            <person name="Gomez Garrido J."/>
        </authorList>
    </citation>
    <scope>NUCLEOTIDE SEQUENCE [LARGE SCALE GENOMIC DNA]</scope>
</reference>
<keyword evidence="3" id="KW-0645">Protease</keyword>
<dbReference type="EMBL" id="CACTIH010007683">
    <property type="protein sequence ID" value="CAA3017193.1"/>
    <property type="molecule type" value="Genomic_DNA"/>
</dbReference>
<dbReference type="InterPro" id="IPR010259">
    <property type="entry name" value="S8pro/Inhibitor_I9"/>
</dbReference>
<accession>A0A8S0UI23</accession>